<evidence type="ECO:0000313" key="4">
    <source>
        <dbReference type="Proteomes" id="UP000247810"/>
    </source>
</evidence>
<organism evidence="3 4">
    <name type="scientific">Aspergillus ellipticus CBS 707.79</name>
    <dbReference type="NCBI Taxonomy" id="1448320"/>
    <lineage>
        <taxon>Eukaryota</taxon>
        <taxon>Fungi</taxon>
        <taxon>Dikarya</taxon>
        <taxon>Ascomycota</taxon>
        <taxon>Pezizomycotina</taxon>
        <taxon>Eurotiomycetes</taxon>
        <taxon>Eurotiomycetidae</taxon>
        <taxon>Eurotiales</taxon>
        <taxon>Aspergillaceae</taxon>
        <taxon>Aspergillus</taxon>
        <taxon>Aspergillus subgen. Circumdati</taxon>
    </lineage>
</organism>
<feature type="region of interest" description="Disordered" evidence="1">
    <location>
        <begin position="408"/>
        <end position="462"/>
    </location>
</feature>
<dbReference type="InterPro" id="IPR003593">
    <property type="entry name" value="AAA+_ATPase"/>
</dbReference>
<dbReference type="PANTHER" id="PTHR46411:SF2">
    <property type="entry name" value="AAA+ ATPASE DOMAIN-CONTAINING PROTEIN"/>
    <property type="match status" value="1"/>
</dbReference>
<dbReference type="InterPro" id="IPR054289">
    <property type="entry name" value="DUF7025"/>
</dbReference>
<dbReference type="CDD" id="cd19481">
    <property type="entry name" value="RecA-like_protease"/>
    <property type="match status" value="1"/>
</dbReference>
<feature type="region of interest" description="Disordered" evidence="1">
    <location>
        <begin position="1148"/>
        <end position="1194"/>
    </location>
</feature>
<dbReference type="VEuPathDB" id="FungiDB:BO71DRAFT_326389"/>
<dbReference type="EMBL" id="KZ825881">
    <property type="protein sequence ID" value="PYH93980.1"/>
    <property type="molecule type" value="Genomic_DNA"/>
</dbReference>
<dbReference type="PANTHER" id="PTHR46411">
    <property type="entry name" value="FAMILY ATPASE, PUTATIVE-RELATED"/>
    <property type="match status" value="1"/>
</dbReference>
<feature type="domain" description="AAA+ ATPase" evidence="2">
    <location>
        <begin position="864"/>
        <end position="998"/>
    </location>
</feature>
<feature type="compositionally biased region" description="Basic and acidic residues" evidence="1">
    <location>
        <begin position="422"/>
        <end position="435"/>
    </location>
</feature>
<evidence type="ECO:0000259" key="2">
    <source>
        <dbReference type="SMART" id="SM00382"/>
    </source>
</evidence>
<dbReference type="SUPFAM" id="SSF52540">
    <property type="entry name" value="P-loop containing nucleoside triphosphate hydrolases"/>
    <property type="match status" value="1"/>
</dbReference>
<dbReference type="GO" id="GO:0005524">
    <property type="term" value="F:ATP binding"/>
    <property type="evidence" value="ECO:0007669"/>
    <property type="project" value="InterPro"/>
</dbReference>
<feature type="region of interest" description="Disordered" evidence="1">
    <location>
        <begin position="1206"/>
        <end position="1283"/>
    </location>
</feature>
<dbReference type="Pfam" id="PF00004">
    <property type="entry name" value="AAA"/>
    <property type="match status" value="1"/>
</dbReference>
<name>A0A319D9F5_9EURO</name>
<dbReference type="InterPro" id="IPR056599">
    <property type="entry name" value="AAA_lid_fung"/>
</dbReference>
<evidence type="ECO:0000313" key="3">
    <source>
        <dbReference type="EMBL" id="PYH93980.1"/>
    </source>
</evidence>
<feature type="compositionally biased region" description="Polar residues" evidence="1">
    <location>
        <begin position="238"/>
        <end position="253"/>
    </location>
</feature>
<accession>A0A319D9F5</accession>
<proteinExistence type="predicted"/>
<feature type="region of interest" description="Disordered" evidence="1">
    <location>
        <begin position="224"/>
        <end position="261"/>
    </location>
</feature>
<feature type="region of interest" description="Disordered" evidence="1">
    <location>
        <begin position="1"/>
        <end position="53"/>
    </location>
</feature>
<dbReference type="GO" id="GO:0016887">
    <property type="term" value="F:ATP hydrolysis activity"/>
    <property type="evidence" value="ECO:0007669"/>
    <property type="project" value="InterPro"/>
</dbReference>
<keyword evidence="4" id="KW-1185">Reference proteome</keyword>
<dbReference type="Pfam" id="PF22942">
    <property type="entry name" value="DUF7025"/>
    <property type="match status" value="1"/>
</dbReference>
<dbReference type="Gene3D" id="3.40.50.300">
    <property type="entry name" value="P-loop containing nucleotide triphosphate hydrolases"/>
    <property type="match status" value="1"/>
</dbReference>
<feature type="compositionally biased region" description="Polar residues" evidence="1">
    <location>
        <begin position="1227"/>
        <end position="1240"/>
    </location>
</feature>
<dbReference type="Proteomes" id="UP000247810">
    <property type="component" value="Unassembled WGS sequence"/>
</dbReference>
<feature type="compositionally biased region" description="Polar residues" evidence="1">
    <location>
        <begin position="72"/>
        <end position="82"/>
    </location>
</feature>
<dbReference type="Pfam" id="PF23232">
    <property type="entry name" value="AAA_lid_13"/>
    <property type="match status" value="1"/>
</dbReference>
<gene>
    <name evidence="3" type="ORF">BO71DRAFT_326389</name>
</gene>
<dbReference type="InterPro" id="IPR003959">
    <property type="entry name" value="ATPase_AAA_core"/>
</dbReference>
<dbReference type="SMART" id="SM00382">
    <property type="entry name" value="AAA"/>
    <property type="match status" value="1"/>
</dbReference>
<dbReference type="InterPro" id="IPR027417">
    <property type="entry name" value="P-loop_NTPase"/>
</dbReference>
<dbReference type="STRING" id="1448320.A0A319D9F5"/>
<feature type="region of interest" description="Disordered" evidence="1">
    <location>
        <begin position="71"/>
        <end position="94"/>
    </location>
</feature>
<reference evidence="3 4" key="1">
    <citation type="submission" date="2018-02" db="EMBL/GenBank/DDBJ databases">
        <title>The genomes of Aspergillus section Nigri reveals drivers in fungal speciation.</title>
        <authorList>
            <consortium name="DOE Joint Genome Institute"/>
            <person name="Vesth T.C."/>
            <person name="Nybo J."/>
            <person name="Theobald S."/>
            <person name="Brandl J."/>
            <person name="Frisvad J.C."/>
            <person name="Nielsen K.F."/>
            <person name="Lyhne E.K."/>
            <person name="Kogle M.E."/>
            <person name="Kuo A."/>
            <person name="Riley R."/>
            <person name="Clum A."/>
            <person name="Nolan M."/>
            <person name="Lipzen A."/>
            <person name="Salamov A."/>
            <person name="Henrissat B."/>
            <person name="Wiebenga A."/>
            <person name="De vries R.P."/>
            <person name="Grigoriev I.V."/>
            <person name="Mortensen U.H."/>
            <person name="Andersen M.R."/>
            <person name="Baker S.E."/>
        </authorList>
    </citation>
    <scope>NUCLEOTIDE SEQUENCE [LARGE SCALE GENOMIC DNA]</scope>
    <source>
        <strain evidence="3 4">CBS 707.79</strain>
    </source>
</reference>
<feature type="region of interest" description="Disordered" evidence="1">
    <location>
        <begin position="317"/>
        <end position="340"/>
    </location>
</feature>
<feature type="compositionally biased region" description="Basic and acidic residues" evidence="1">
    <location>
        <begin position="224"/>
        <end position="235"/>
    </location>
</feature>
<feature type="compositionally biased region" description="Basic and acidic residues" evidence="1">
    <location>
        <begin position="11"/>
        <end position="23"/>
    </location>
</feature>
<feature type="compositionally biased region" description="Acidic residues" evidence="1">
    <location>
        <begin position="436"/>
        <end position="458"/>
    </location>
</feature>
<dbReference type="OrthoDB" id="10042665at2759"/>
<sequence length="1283" mass="144571">MESVESTPGIREPDLFDDARPKLEPATPPTRIPADDPRAPPSQPAGKGVAPVGPAWAEELRFLKTRLVELEQQATGNSSHPNVSHRPGLEPGDSSALPAGAAADYRRMENYLYRHRKEWETTIGPGEWDMGLLAPRDKVEMPEKLGPWYYTWPIRSQREYERPDPFAPVHACGPTDRTPPTFDEFDRTIDYESRRLRLRKGFEWEMDRLYLMEEVENRRQARAKEEAERLARDAEAQVSAQKQPQVDIPTQSSEPEPPTEPELRLNRVDWWVFRRLSNTPPEAAYVIDILVGEPVVQDDLLLGYGGWYGYSGPSARRMKKGRQPKDAESQAVPALSPAERPLPERVRIHSKSLLRILAKILGSDASTLADQGPSVVFVRPFKALVYCQRPLQDWCRALERKFLATSLPGKDASPAAESTEDDASRNHAKDSPHEEENGEEGEDGQEKDEDEDEDEDEETKSHTALKHLQCVLEFIDAELVPKHDHLHDPQCRKVFFADLWHLFRPGTEVIASDGKQVYRVVQVTSPPHRVTPAWQRYNTPADKQGKAPLSVTCIYIDFDGKSLGPVSRVFDFKRFEGARDVTALDVYPLQLRPLRRADYSATEWKEIEAITPAERTKRYREHLIARGRQFLAVAGVKHMFYAGPTLGVRDEVESQVVVDFETAFAVDDPEQQAWKPALETLLGSSPATEEVDDYHLKRCQASCCRMDHVHDDTYVDGKQRAEYINSLLPKTEDAEDQPSIAILPRSLRELRGSVRGTLAVSPEELLIMSYRVFAFVLRSRKWGKFLDLTYLTEVHRPKSIPGAVEGLAPTQSKDQDESSNVFSRLVLDKKHKHMIESLVAQHFRDKKSASDHSEQVDIVRGKGKGLILLLHGAPGVGKTSTAEGIAELFQKPLFQITCGEAALTMIVGDLGTTAKEVEKALETTFALANRWDCVLLLDEADVFLAQRTKEDFQRNGLVAVFLRVMEYYAGILFLTTNRVGDFDEAFTSRIHVSLYYPELSAGMTVDVFELNLNLIRERFRQKGRRIEIESMKIASFASQHHEKHRDARWNGRQIRNACQTALALAEFEAQGNNRHEVLKPEAVVTLSVEHFETVRDAYIEFTRYIDELYGVNAARRAYEDRLRAFLKDPEDRHRGQGSASLDPRAAFARAAQPPAEFDAPARGYSPAVQQPAPRPMPPSQSSYYPYAEAGPPDVHTRYSERELNLPPPVAAQASPPGQQPFPDNRPWINQQMASMYNDGNPQGRGHMTPRALTPGRADLPIRSGGPAPAMAHGSWPDGSDGRH</sequence>
<evidence type="ECO:0000256" key="1">
    <source>
        <dbReference type="SAM" id="MobiDB-lite"/>
    </source>
</evidence>
<protein>
    <recommendedName>
        <fullName evidence="2">AAA+ ATPase domain-containing protein</fullName>
    </recommendedName>
</protein>